<organism evidence="1 2">
    <name type="scientific">Diphasiastrum complanatum</name>
    <name type="common">Issler's clubmoss</name>
    <name type="synonym">Lycopodium complanatum</name>
    <dbReference type="NCBI Taxonomy" id="34168"/>
    <lineage>
        <taxon>Eukaryota</taxon>
        <taxon>Viridiplantae</taxon>
        <taxon>Streptophyta</taxon>
        <taxon>Embryophyta</taxon>
        <taxon>Tracheophyta</taxon>
        <taxon>Lycopodiopsida</taxon>
        <taxon>Lycopodiales</taxon>
        <taxon>Lycopodiaceae</taxon>
        <taxon>Lycopodioideae</taxon>
        <taxon>Diphasiastrum</taxon>
    </lineage>
</organism>
<protein>
    <submittedName>
        <fullName evidence="1">Uncharacterized protein</fullName>
    </submittedName>
</protein>
<evidence type="ECO:0000313" key="2">
    <source>
        <dbReference type="Proteomes" id="UP001162992"/>
    </source>
</evidence>
<reference evidence="2" key="1">
    <citation type="journal article" date="2024" name="Proc. Natl. Acad. Sci. U.S.A.">
        <title>Extraordinary preservation of gene collinearity over three hundred million years revealed in homosporous lycophytes.</title>
        <authorList>
            <person name="Li C."/>
            <person name="Wickell D."/>
            <person name="Kuo L.Y."/>
            <person name="Chen X."/>
            <person name="Nie B."/>
            <person name="Liao X."/>
            <person name="Peng D."/>
            <person name="Ji J."/>
            <person name="Jenkins J."/>
            <person name="Williams M."/>
            <person name="Shu S."/>
            <person name="Plott C."/>
            <person name="Barry K."/>
            <person name="Rajasekar S."/>
            <person name="Grimwood J."/>
            <person name="Han X."/>
            <person name="Sun S."/>
            <person name="Hou Z."/>
            <person name="He W."/>
            <person name="Dai G."/>
            <person name="Sun C."/>
            <person name="Schmutz J."/>
            <person name="Leebens-Mack J.H."/>
            <person name="Li F.W."/>
            <person name="Wang L."/>
        </authorList>
    </citation>
    <scope>NUCLEOTIDE SEQUENCE [LARGE SCALE GENOMIC DNA]</scope>
    <source>
        <strain evidence="2">cv. PW_Plant_1</strain>
    </source>
</reference>
<keyword evidence="2" id="KW-1185">Reference proteome</keyword>
<gene>
    <name evidence="1" type="ORF">O6H91_06G010600</name>
</gene>
<dbReference type="Proteomes" id="UP001162992">
    <property type="component" value="Chromosome 6"/>
</dbReference>
<evidence type="ECO:0000313" key="1">
    <source>
        <dbReference type="EMBL" id="KAJ7551327.1"/>
    </source>
</evidence>
<sequence length="1077" mass="118873">MEMPMRMAAALPSSGRPFMSNDVIAPFQNLPSLPDPQPFAFLPRNVQIPSFGRATAPPPGLCPPPSDPPTAAINSLNCVLPQSLPTHASCSFPQSTKTMALFPCPPPGMANPSFPLPNFPTSLRPPVPIPSLPARVAASFISESNLPSSLGAMAQPCCFPRMVTFRAPDHIISSSVRVHEPVLCQPPTNVESLPSTSNSQFPFSKQTNVPFPPAKIARFLAAEINCLLPLRSPAQVPWRSPCPSRSLPAPTLLKAPPKPQNLDMLKNIEILSTFVVRNGHQFEDMAKRFQGADPNFSFLFGGKLGTDASLGCEYYQWRKRALANKTWSNGEFAIQLQQSPVSDGAVTAAPVGSDVDMEDFWHNSFNSKSAEEASARGSPPKKESQKTHRNSDIEQDEAGSRRLQQDSAGNSTVKQVPLSEKGHVLQMSSVTSQVEHECDSRRNLFKELTLQDMKIGKEGSSRGKTKSEASTSRSESTKANGRTSNNGCHSLSKKRTRGQSRYLSCSPLHSKSCYSTAPLQYQRNETHQSIYPNSEARLQLEGEKSSYVRQCLDKKVSSTSKLAILDCEISPDLPVSAPSMNRLSAQDAFSAEPACSFASQFFRSASQVSQQFGARSTPQPPQPEFTPNLLHPRTPEALENFIALTSCSLLSPFPTQHAALNQARHELTNFKTSSLRSTIEEQSFPWRVSGSLHDGKSPSIISPEELRFTELHRNMGLFDKEQLTSPLFSSTFGNCLPVRTSGIGSQRFPAHESTTSMKHTQIKFTPPQPIENMSAAENYLSTKGSVPNLRQGIPNVQPVSAELYDLLAGDSNRIPPHAGASMNMHFQFSNDHKAPEWKHNQSKLRVSMQPKWQANVLDHSKKVVAPPHDMAGKGGFDNVGPLSNCEVGVNNNDSHSRRLSRAFDTRQRSPLAGSFVMDNSFLMHKKRVGDILHRTFPNADTGMGIMDNHSPAEEDKECWSSHRQVNEKTLAAGDTESNLIDDQNRKSSGNKGWKDVKLLRKAVIEYVKSLLKPTWREGQLSREDFKTIAKKAVNRVLGKLQSNKIPTCQDKVDHFMTFSRERISKLVQKYLDKYTKT</sequence>
<comment type="caution">
    <text evidence="1">The sequence shown here is derived from an EMBL/GenBank/DDBJ whole genome shotgun (WGS) entry which is preliminary data.</text>
</comment>
<accession>A0ACC2DBI7</accession>
<dbReference type="EMBL" id="CM055097">
    <property type="protein sequence ID" value="KAJ7551327.1"/>
    <property type="molecule type" value="Genomic_DNA"/>
</dbReference>
<name>A0ACC2DBI7_DIPCM</name>
<proteinExistence type="predicted"/>